<evidence type="ECO:0000313" key="4">
    <source>
        <dbReference type="Proteomes" id="UP001162131"/>
    </source>
</evidence>
<dbReference type="PANTHER" id="PTHR46978:SF1">
    <property type="entry name" value="ZINC KNUCKLE (CCHC-TYPE) FAMILY PROTEIN"/>
    <property type="match status" value="1"/>
</dbReference>
<dbReference type="Proteomes" id="UP001162131">
    <property type="component" value="Unassembled WGS sequence"/>
</dbReference>
<accession>A0AAU9IVZ0</accession>
<protein>
    <recommendedName>
        <fullName evidence="2">CCHC-type domain-containing protein</fullName>
    </recommendedName>
</protein>
<reference evidence="3" key="1">
    <citation type="submission" date="2021-09" db="EMBL/GenBank/DDBJ databases">
        <authorList>
            <consortium name="AG Swart"/>
            <person name="Singh M."/>
            <person name="Singh A."/>
            <person name="Seah K."/>
            <person name="Emmerich C."/>
        </authorList>
    </citation>
    <scope>NUCLEOTIDE SEQUENCE</scope>
    <source>
        <strain evidence="3">ATCC30299</strain>
    </source>
</reference>
<keyword evidence="1" id="KW-0862">Zinc</keyword>
<evidence type="ECO:0000313" key="3">
    <source>
        <dbReference type="EMBL" id="CAG9316334.1"/>
    </source>
</evidence>
<evidence type="ECO:0000256" key="1">
    <source>
        <dbReference type="PROSITE-ProRule" id="PRU00047"/>
    </source>
</evidence>
<keyword evidence="4" id="KW-1185">Reference proteome</keyword>
<dbReference type="EMBL" id="CAJZBQ010000015">
    <property type="protein sequence ID" value="CAG9316334.1"/>
    <property type="molecule type" value="Genomic_DNA"/>
</dbReference>
<feature type="domain" description="CCHC-type" evidence="2">
    <location>
        <begin position="48"/>
        <end position="64"/>
    </location>
</feature>
<dbReference type="GO" id="GO:0003676">
    <property type="term" value="F:nucleic acid binding"/>
    <property type="evidence" value="ECO:0007669"/>
    <property type="project" value="InterPro"/>
</dbReference>
<dbReference type="SMART" id="SM00343">
    <property type="entry name" value="ZnF_C2HC"/>
    <property type="match status" value="6"/>
</dbReference>
<dbReference type="GO" id="GO:0008270">
    <property type="term" value="F:zinc ion binding"/>
    <property type="evidence" value="ECO:0007669"/>
    <property type="project" value="UniProtKB-KW"/>
</dbReference>
<name>A0AAU9IVZ0_9CILI</name>
<dbReference type="PANTHER" id="PTHR46978">
    <property type="entry name" value="ZINC KNUCKLE (CCHC-TYPE) FAMILY PROTEIN"/>
    <property type="match status" value="1"/>
</dbReference>
<dbReference type="PROSITE" id="PS50158">
    <property type="entry name" value="ZF_CCHC"/>
    <property type="match status" value="3"/>
</dbReference>
<keyword evidence="1" id="KW-0479">Metal-binding</keyword>
<dbReference type="InterPro" id="IPR001878">
    <property type="entry name" value="Znf_CCHC"/>
</dbReference>
<proteinExistence type="predicted"/>
<sequence length="245" mass="28416">MSDKIKLDSSLFYIDNDPPTVENTQKASITDDFSRNTRYFDDPDPCIKCFRCSQFGHMSFKCPNEAKRPPCIFCTKSTHQFSQCEQMICYKCQGVGHFSRDCRTKFNKVCNNCGREGHSVSFCLTKPEPIREKDEKKYQCIYCNEKGHINCYTIEKAKKAISSFSCNKCGSKGHNAKLCPGVGKSPEKRDLFKQHVKEAKQEIPETHKGMNRKEKHYWKKVEQKAFKMLLKRAKCKKRNKTKKSS</sequence>
<gene>
    <name evidence="3" type="ORF">BSTOLATCC_MIC15765</name>
</gene>
<dbReference type="AlphaFoldDB" id="A0AAU9IVZ0"/>
<feature type="domain" description="CCHC-type" evidence="2">
    <location>
        <begin position="89"/>
        <end position="103"/>
    </location>
</feature>
<dbReference type="InterPro" id="IPR036875">
    <property type="entry name" value="Znf_CCHC_sf"/>
</dbReference>
<dbReference type="Pfam" id="PF00098">
    <property type="entry name" value="zf-CCHC"/>
    <property type="match status" value="2"/>
</dbReference>
<comment type="caution">
    <text evidence="3">The sequence shown here is derived from an EMBL/GenBank/DDBJ whole genome shotgun (WGS) entry which is preliminary data.</text>
</comment>
<keyword evidence="1" id="KW-0863">Zinc-finger</keyword>
<organism evidence="3 4">
    <name type="scientific">Blepharisma stoltei</name>
    <dbReference type="NCBI Taxonomy" id="1481888"/>
    <lineage>
        <taxon>Eukaryota</taxon>
        <taxon>Sar</taxon>
        <taxon>Alveolata</taxon>
        <taxon>Ciliophora</taxon>
        <taxon>Postciliodesmatophora</taxon>
        <taxon>Heterotrichea</taxon>
        <taxon>Heterotrichida</taxon>
        <taxon>Blepharismidae</taxon>
        <taxon>Blepharisma</taxon>
    </lineage>
</organism>
<evidence type="ECO:0000259" key="2">
    <source>
        <dbReference type="PROSITE" id="PS50158"/>
    </source>
</evidence>
<dbReference type="SUPFAM" id="SSF57756">
    <property type="entry name" value="Retrovirus zinc finger-like domains"/>
    <property type="match status" value="2"/>
</dbReference>
<dbReference type="Gene3D" id="4.10.60.10">
    <property type="entry name" value="Zinc finger, CCHC-type"/>
    <property type="match status" value="3"/>
</dbReference>
<feature type="domain" description="CCHC-type" evidence="2">
    <location>
        <begin position="166"/>
        <end position="180"/>
    </location>
</feature>